<dbReference type="InterPro" id="IPR058163">
    <property type="entry name" value="LysR-type_TF_proteobact-type"/>
</dbReference>
<feature type="domain" description="HTH lysR-type" evidence="5">
    <location>
        <begin position="1"/>
        <end position="59"/>
    </location>
</feature>
<dbReference type="Proteomes" id="UP000769617">
    <property type="component" value="Unassembled WGS sequence"/>
</dbReference>
<keyword evidence="2" id="KW-0805">Transcription regulation</keyword>
<evidence type="ECO:0000256" key="3">
    <source>
        <dbReference type="ARBA" id="ARBA00023125"/>
    </source>
</evidence>
<protein>
    <submittedName>
        <fullName evidence="6">LysR family transcriptional regulator</fullName>
    </submittedName>
</protein>
<proteinExistence type="inferred from homology"/>
<dbReference type="RefSeq" id="WP_219793115.1">
    <property type="nucleotide sequence ID" value="NZ_JAHYCA010000006.1"/>
</dbReference>
<gene>
    <name evidence="6" type="ORF">KPL81_16545</name>
</gene>
<evidence type="ECO:0000256" key="4">
    <source>
        <dbReference type="ARBA" id="ARBA00023163"/>
    </source>
</evidence>
<keyword evidence="7" id="KW-1185">Reference proteome</keyword>
<evidence type="ECO:0000313" key="7">
    <source>
        <dbReference type="Proteomes" id="UP000769617"/>
    </source>
</evidence>
<reference evidence="6 7" key="1">
    <citation type="submission" date="2021-07" db="EMBL/GenBank/DDBJ databases">
        <authorList>
            <person name="So Y."/>
        </authorList>
    </citation>
    <scope>NUCLEOTIDE SEQUENCE [LARGE SCALE GENOMIC DNA]</scope>
    <source>
        <strain evidence="6 7">Y3S6</strain>
    </source>
</reference>
<sequence length="304" mass="33969">MNLLDAMTAYVRVAELGSYTRAAETLDLSRTRVSRLIMELESHLGVRLLQRTTRRLHLTEAGESYLASAQGILQALEEAEAELGAGSTEVCGRLRVNGPMSFGTRFLAPLITRFMVEHPALEVRLDLNDRRVDLLEEGYDLAIRIGNLPDSSLVARRLARCRMLPCASPEYLARFGEPHTLEELSEHRCMRYRTTSGSEWQFGGHRLTVHGPLESNNGDVLTHAAEAGLGIAHQPSFLVTESIRQGRLVPLLQNEEPVILGIYGVYPARRHLPAKVERLLDFLAEAWGDPPKWEREMGLSPLAQ</sequence>
<dbReference type="InterPro" id="IPR036388">
    <property type="entry name" value="WH-like_DNA-bd_sf"/>
</dbReference>
<dbReference type="Gene3D" id="3.40.190.290">
    <property type="match status" value="1"/>
</dbReference>
<dbReference type="PRINTS" id="PR00039">
    <property type="entry name" value="HTHLYSR"/>
</dbReference>
<keyword evidence="4" id="KW-0804">Transcription</keyword>
<comment type="similarity">
    <text evidence="1">Belongs to the LysR transcriptional regulatory family.</text>
</comment>
<dbReference type="SUPFAM" id="SSF53850">
    <property type="entry name" value="Periplasmic binding protein-like II"/>
    <property type="match status" value="1"/>
</dbReference>
<dbReference type="SUPFAM" id="SSF46785">
    <property type="entry name" value="Winged helix' DNA-binding domain"/>
    <property type="match status" value="1"/>
</dbReference>
<accession>A0ABS6ZRQ4</accession>
<dbReference type="Pfam" id="PF03466">
    <property type="entry name" value="LysR_substrate"/>
    <property type="match status" value="1"/>
</dbReference>
<evidence type="ECO:0000259" key="5">
    <source>
        <dbReference type="PROSITE" id="PS50931"/>
    </source>
</evidence>
<name>A0ABS6ZRQ4_9GAMM</name>
<dbReference type="CDD" id="cd08422">
    <property type="entry name" value="PBP2_CrgA_like"/>
    <property type="match status" value="1"/>
</dbReference>
<dbReference type="Pfam" id="PF00126">
    <property type="entry name" value="HTH_1"/>
    <property type="match status" value="1"/>
</dbReference>
<evidence type="ECO:0000313" key="6">
    <source>
        <dbReference type="EMBL" id="MBW6392766.1"/>
    </source>
</evidence>
<keyword evidence="3" id="KW-0238">DNA-binding</keyword>
<dbReference type="PROSITE" id="PS50931">
    <property type="entry name" value="HTH_LYSR"/>
    <property type="match status" value="1"/>
</dbReference>
<dbReference type="InterPro" id="IPR005119">
    <property type="entry name" value="LysR_subst-bd"/>
</dbReference>
<evidence type="ECO:0000256" key="1">
    <source>
        <dbReference type="ARBA" id="ARBA00009437"/>
    </source>
</evidence>
<dbReference type="PANTHER" id="PTHR30537">
    <property type="entry name" value="HTH-TYPE TRANSCRIPTIONAL REGULATOR"/>
    <property type="match status" value="1"/>
</dbReference>
<dbReference type="InterPro" id="IPR000847">
    <property type="entry name" value="LysR_HTH_N"/>
</dbReference>
<comment type="caution">
    <text evidence="6">The sequence shown here is derived from an EMBL/GenBank/DDBJ whole genome shotgun (WGS) entry which is preliminary data.</text>
</comment>
<evidence type="ECO:0000256" key="2">
    <source>
        <dbReference type="ARBA" id="ARBA00023015"/>
    </source>
</evidence>
<dbReference type="Gene3D" id="1.10.10.10">
    <property type="entry name" value="Winged helix-like DNA-binding domain superfamily/Winged helix DNA-binding domain"/>
    <property type="match status" value="1"/>
</dbReference>
<organism evidence="6 7">
    <name type="scientific">Billgrantia antri</name>
    <dbReference type="NCBI Taxonomy" id="2846777"/>
    <lineage>
        <taxon>Bacteria</taxon>
        <taxon>Pseudomonadati</taxon>
        <taxon>Pseudomonadota</taxon>
        <taxon>Gammaproteobacteria</taxon>
        <taxon>Oceanospirillales</taxon>
        <taxon>Halomonadaceae</taxon>
        <taxon>Billgrantia</taxon>
    </lineage>
</organism>
<dbReference type="InterPro" id="IPR036390">
    <property type="entry name" value="WH_DNA-bd_sf"/>
</dbReference>
<dbReference type="EMBL" id="JAHYCA010000006">
    <property type="protein sequence ID" value="MBW6392766.1"/>
    <property type="molecule type" value="Genomic_DNA"/>
</dbReference>
<dbReference type="PANTHER" id="PTHR30537:SF5">
    <property type="entry name" value="HTH-TYPE TRANSCRIPTIONAL ACTIVATOR TTDR-RELATED"/>
    <property type="match status" value="1"/>
</dbReference>